<feature type="chain" id="PRO_5046676368" evidence="1">
    <location>
        <begin position="26"/>
        <end position="69"/>
    </location>
</feature>
<evidence type="ECO:0000256" key="1">
    <source>
        <dbReference type="SAM" id="SignalP"/>
    </source>
</evidence>
<dbReference type="EMBL" id="JBHUKR010000007">
    <property type="protein sequence ID" value="MFD2417677.1"/>
    <property type="molecule type" value="Genomic_DNA"/>
</dbReference>
<organism evidence="2 3">
    <name type="scientific">Amycolatopsis pigmentata</name>
    <dbReference type="NCBI Taxonomy" id="450801"/>
    <lineage>
        <taxon>Bacteria</taxon>
        <taxon>Bacillati</taxon>
        <taxon>Actinomycetota</taxon>
        <taxon>Actinomycetes</taxon>
        <taxon>Pseudonocardiales</taxon>
        <taxon>Pseudonocardiaceae</taxon>
        <taxon>Amycolatopsis</taxon>
    </lineage>
</organism>
<name>A0ABW5FV22_9PSEU</name>
<proteinExistence type="predicted"/>
<evidence type="ECO:0000313" key="2">
    <source>
        <dbReference type="EMBL" id="MFD2417677.1"/>
    </source>
</evidence>
<gene>
    <name evidence="2" type="ORF">ACFSXZ_15215</name>
</gene>
<keyword evidence="1" id="KW-0732">Signal</keyword>
<evidence type="ECO:0000313" key="3">
    <source>
        <dbReference type="Proteomes" id="UP001597417"/>
    </source>
</evidence>
<dbReference type="PROSITE" id="PS51257">
    <property type="entry name" value="PROKAR_LIPOPROTEIN"/>
    <property type="match status" value="1"/>
</dbReference>
<comment type="caution">
    <text evidence="2">The sequence shown here is derived from an EMBL/GenBank/DDBJ whole genome shotgun (WGS) entry which is preliminary data.</text>
</comment>
<accession>A0ABW5FV22</accession>
<reference evidence="3" key="1">
    <citation type="journal article" date="2019" name="Int. J. Syst. Evol. Microbiol.">
        <title>The Global Catalogue of Microorganisms (GCM) 10K type strain sequencing project: providing services to taxonomists for standard genome sequencing and annotation.</title>
        <authorList>
            <consortium name="The Broad Institute Genomics Platform"/>
            <consortium name="The Broad Institute Genome Sequencing Center for Infectious Disease"/>
            <person name="Wu L."/>
            <person name="Ma J."/>
        </authorList>
    </citation>
    <scope>NUCLEOTIDE SEQUENCE [LARGE SCALE GENOMIC DNA]</scope>
    <source>
        <strain evidence="3">CGMCC 4.7645</strain>
    </source>
</reference>
<feature type="signal peptide" evidence="1">
    <location>
        <begin position="1"/>
        <end position="25"/>
    </location>
</feature>
<dbReference type="RefSeq" id="WP_378265627.1">
    <property type="nucleotide sequence ID" value="NZ_JBHUKR010000007.1"/>
</dbReference>
<keyword evidence="3" id="KW-1185">Reference proteome</keyword>
<dbReference type="Proteomes" id="UP001597417">
    <property type="component" value="Unassembled WGS sequence"/>
</dbReference>
<sequence>MFRKVLAVGAIATACVLSFAPAAMADDWRYVESSMDKHKLEAECDAGKAFGGWNECNITEDNGYHLFVR</sequence>
<protein>
    <submittedName>
        <fullName evidence="2">Uncharacterized protein</fullName>
    </submittedName>
</protein>